<dbReference type="AlphaFoldDB" id="A0A191V2L3"/>
<accession>A0A191V2L3</accession>
<dbReference type="EMBL" id="CP015866">
    <property type="protein sequence ID" value="ANJ09229.1"/>
    <property type="molecule type" value="Genomic_DNA"/>
</dbReference>
<dbReference type="Proteomes" id="UP000078468">
    <property type="component" value="Chromosome"/>
</dbReference>
<gene>
    <name evidence="1" type="ORF">Spa2297_21020</name>
</gene>
<evidence type="ECO:0000313" key="2">
    <source>
        <dbReference type="Proteomes" id="UP000078468"/>
    </source>
</evidence>
<dbReference type="KEGG" id="spav:Spa2297_21020"/>
<protein>
    <submittedName>
        <fullName evidence="1">Uncharacterized protein</fullName>
    </submittedName>
</protein>
<sequence>MSDITQIRARIETADVGGAETSSWIYLGIAGREFCLDSGSGDDYAVGAKTCFILGEEGGSANDGGEAGFTDVTVRNAEYNDPRKPQLDTEDLDLAPAYIRFAGSGGVQYWCLERAKISVRSGTGQEFEFDNLRLRTSEENRRIWLHHEYGERLFLYNVTGN</sequence>
<name>A0A191V2L3_9ACTN</name>
<reference evidence="1 2" key="1">
    <citation type="submission" date="2016-05" db="EMBL/GenBank/DDBJ databases">
        <title>Non-Contiguous Finished Genome Sequence of Streptomyces parvulus 2297 Integrated Site-Specifically with Actinophage R4.</title>
        <authorList>
            <person name="Nishizawa T."/>
            <person name="Miura T."/>
            <person name="Harada C."/>
            <person name="Guo Y."/>
            <person name="Narisawa K."/>
            <person name="Ohta H."/>
            <person name="Takahashi H."/>
            <person name="Shirai M."/>
        </authorList>
    </citation>
    <scope>NUCLEOTIDE SEQUENCE [LARGE SCALE GENOMIC DNA]</scope>
    <source>
        <strain evidence="1 2">2297</strain>
    </source>
</reference>
<evidence type="ECO:0000313" key="1">
    <source>
        <dbReference type="EMBL" id="ANJ09229.1"/>
    </source>
</evidence>
<dbReference type="RefSeq" id="WP_064729559.1">
    <property type="nucleotide sequence ID" value="NZ_BMRX01000002.1"/>
</dbReference>
<proteinExistence type="predicted"/>
<organism evidence="1 2">
    <name type="scientific">Streptomyces parvulus</name>
    <dbReference type="NCBI Taxonomy" id="146923"/>
    <lineage>
        <taxon>Bacteria</taxon>
        <taxon>Bacillati</taxon>
        <taxon>Actinomycetota</taxon>
        <taxon>Actinomycetes</taxon>
        <taxon>Kitasatosporales</taxon>
        <taxon>Streptomycetaceae</taxon>
        <taxon>Streptomyces</taxon>
    </lineage>
</organism>
<dbReference type="GeneID" id="91307373"/>